<evidence type="ECO:0000313" key="3">
    <source>
        <dbReference type="Proteomes" id="UP000597338"/>
    </source>
</evidence>
<dbReference type="EMBL" id="BMIK01000021">
    <property type="protein sequence ID" value="GGC44186.1"/>
    <property type="molecule type" value="Genomic_DNA"/>
</dbReference>
<sequence>MKPFVLSALICVAAVGNSAATAHTVSHVGKESNHKANHDQKNTEAFKQTIAFHQRNVDALWAQYGRAETRIRESHGNHAELERDRTFFVGVYQRDIEKGVRVEESKKIIAQIEADYVKKHAQRDTYEKKQLAQLQSQLKRELLKEQKYFEKSKRKYADLVDEETRPLLQEAEQHFAAAIERVNRFSDAGTTIASK</sequence>
<dbReference type="RefSeq" id="WP_188753297.1">
    <property type="nucleotide sequence ID" value="NZ_BMIK01000021.1"/>
</dbReference>
<keyword evidence="1" id="KW-0732">Signal</keyword>
<accession>A0ABQ1MW59</accession>
<protein>
    <submittedName>
        <fullName evidence="2">Uncharacterized protein</fullName>
    </submittedName>
</protein>
<proteinExistence type="predicted"/>
<organism evidence="2 3">
    <name type="scientific">Parapedobacter defluvii</name>
    <dbReference type="NCBI Taxonomy" id="2045106"/>
    <lineage>
        <taxon>Bacteria</taxon>
        <taxon>Pseudomonadati</taxon>
        <taxon>Bacteroidota</taxon>
        <taxon>Sphingobacteriia</taxon>
        <taxon>Sphingobacteriales</taxon>
        <taxon>Sphingobacteriaceae</taxon>
        <taxon>Parapedobacter</taxon>
    </lineage>
</organism>
<keyword evidence="3" id="KW-1185">Reference proteome</keyword>
<evidence type="ECO:0000313" key="2">
    <source>
        <dbReference type="EMBL" id="GGC44186.1"/>
    </source>
</evidence>
<dbReference type="Proteomes" id="UP000597338">
    <property type="component" value="Unassembled WGS sequence"/>
</dbReference>
<comment type="caution">
    <text evidence="2">The sequence shown here is derived from an EMBL/GenBank/DDBJ whole genome shotgun (WGS) entry which is preliminary data.</text>
</comment>
<reference evidence="3" key="1">
    <citation type="journal article" date="2019" name="Int. J. Syst. Evol. Microbiol.">
        <title>The Global Catalogue of Microorganisms (GCM) 10K type strain sequencing project: providing services to taxonomists for standard genome sequencing and annotation.</title>
        <authorList>
            <consortium name="The Broad Institute Genomics Platform"/>
            <consortium name="The Broad Institute Genome Sequencing Center for Infectious Disease"/>
            <person name="Wu L."/>
            <person name="Ma J."/>
        </authorList>
    </citation>
    <scope>NUCLEOTIDE SEQUENCE [LARGE SCALE GENOMIC DNA]</scope>
    <source>
        <strain evidence="3">CGMCC 1.15342</strain>
    </source>
</reference>
<name>A0ABQ1MW59_9SPHI</name>
<evidence type="ECO:0000256" key="1">
    <source>
        <dbReference type="SAM" id="SignalP"/>
    </source>
</evidence>
<feature type="signal peptide" evidence="1">
    <location>
        <begin position="1"/>
        <end position="22"/>
    </location>
</feature>
<gene>
    <name evidence="2" type="ORF">GCM10011386_40620</name>
</gene>
<feature type="chain" id="PRO_5045396140" evidence="1">
    <location>
        <begin position="23"/>
        <end position="195"/>
    </location>
</feature>